<proteinExistence type="inferred from homology"/>
<dbReference type="NCBIfam" id="NF045515">
    <property type="entry name" value="Glp_gephyrin"/>
    <property type="match status" value="1"/>
</dbReference>
<evidence type="ECO:0000256" key="2">
    <source>
        <dbReference type="ARBA" id="ARBA00002901"/>
    </source>
</evidence>
<keyword evidence="10 13" id="KW-0460">Magnesium</keyword>
<dbReference type="InterPro" id="IPR005111">
    <property type="entry name" value="MoeA_C_domain_IV"/>
</dbReference>
<gene>
    <name evidence="15" type="primary">moeA</name>
    <name evidence="15" type="ORF">BN1804_00513</name>
    <name evidence="16" type="ORF">JFQ69_10325</name>
</gene>
<dbReference type="UniPathway" id="UPA00344"/>
<dbReference type="Pfam" id="PF03453">
    <property type="entry name" value="MoeA_N"/>
    <property type="match status" value="1"/>
</dbReference>
<evidence type="ECO:0000256" key="1">
    <source>
        <dbReference type="ARBA" id="ARBA00001946"/>
    </source>
</evidence>
<dbReference type="Gene3D" id="3.40.980.10">
    <property type="entry name" value="MoaB/Mog-like domain"/>
    <property type="match status" value="1"/>
</dbReference>
<dbReference type="SUPFAM" id="SSF63882">
    <property type="entry name" value="MoeA N-terminal region -like"/>
    <property type="match status" value="1"/>
</dbReference>
<dbReference type="InterPro" id="IPR036425">
    <property type="entry name" value="MoaB/Mog-like_dom_sf"/>
</dbReference>
<dbReference type="GO" id="GO:0046872">
    <property type="term" value="F:metal ion binding"/>
    <property type="evidence" value="ECO:0007669"/>
    <property type="project" value="UniProtKB-UniRule"/>
</dbReference>
<keyword evidence="9 13" id="KW-0479">Metal-binding</keyword>
<evidence type="ECO:0000256" key="8">
    <source>
        <dbReference type="ARBA" id="ARBA00022679"/>
    </source>
</evidence>
<dbReference type="SUPFAM" id="SSF63867">
    <property type="entry name" value="MoeA C-terminal domain-like"/>
    <property type="match status" value="1"/>
</dbReference>
<dbReference type="PANTHER" id="PTHR10192:SF5">
    <property type="entry name" value="GEPHYRIN"/>
    <property type="match status" value="1"/>
</dbReference>
<dbReference type="PANTHER" id="PTHR10192">
    <property type="entry name" value="MOLYBDOPTERIN BIOSYNTHESIS PROTEIN"/>
    <property type="match status" value="1"/>
</dbReference>
<comment type="pathway">
    <text evidence="3 13">Cofactor biosynthesis; molybdopterin biosynthesis.</text>
</comment>
<evidence type="ECO:0000256" key="3">
    <source>
        <dbReference type="ARBA" id="ARBA00005046"/>
    </source>
</evidence>
<dbReference type="GO" id="GO:0005829">
    <property type="term" value="C:cytosol"/>
    <property type="evidence" value="ECO:0007669"/>
    <property type="project" value="TreeGrafter"/>
</dbReference>
<dbReference type="Gene3D" id="3.90.105.10">
    <property type="entry name" value="Molybdopterin biosynthesis moea protein, domain 2"/>
    <property type="match status" value="1"/>
</dbReference>
<accession>A0A0G4Q1B6</accession>
<dbReference type="Gene3D" id="2.40.340.10">
    <property type="entry name" value="MoeA, C-terminal, domain IV"/>
    <property type="match status" value="1"/>
</dbReference>
<evidence type="ECO:0000256" key="7">
    <source>
        <dbReference type="ARBA" id="ARBA00022505"/>
    </source>
</evidence>
<dbReference type="InterPro" id="IPR036688">
    <property type="entry name" value="MoeA_C_domain_IV_sf"/>
</dbReference>
<evidence type="ECO:0000256" key="12">
    <source>
        <dbReference type="ARBA" id="ARBA00047317"/>
    </source>
</evidence>
<dbReference type="InterPro" id="IPR005110">
    <property type="entry name" value="MoeA_linker/N"/>
</dbReference>
<dbReference type="Gene3D" id="2.170.190.11">
    <property type="entry name" value="Molybdopterin biosynthesis moea protein, domain 3"/>
    <property type="match status" value="1"/>
</dbReference>
<dbReference type="InterPro" id="IPR038987">
    <property type="entry name" value="MoeA-like"/>
</dbReference>
<dbReference type="EC" id="2.10.1.1" evidence="5 13"/>
<dbReference type="Proteomes" id="UP000619976">
    <property type="component" value="Unassembled WGS sequence"/>
</dbReference>
<comment type="cofactor">
    <cofactor evidence="1 13">
        <name>Mg(2+)</name>
        <dbReference type="ChEBI" id="CHEBI:18420"/>
    </cofactor>
</comment>
<dbReference type="GO" id="GO:0061599">
    <property type="term" value="F:molybdopterin molybdotransferase activity"/>
    <property type="evidence" value="ECO:0007669"/>
    <property type="project" value="UniProtKB-UniRule"/>
</dbReference>
<dbReference type="CDD" id="cd00887">
    <property type="entry name" value="MoeA"/>
    <property type="match status" value="1"/>
</dbReference>
<dbReference type="AlphaFoldDB" id="A0A0G4Q1B6"/>
<evidence type="ECO:0000259" key="14">
    <source>
        <dbReference type="SMART" id="SM00852"/>
    </source>
</evidence>
<keyword evidence="18" id="KW-1185">Reference proteome</keyword>
<sequence>MSQCHVSGLLSLDEALEKLLEKPLAITDTLNIPLNNAADYILSENITSPLNVPPFDNSAMDGYGLRYADLAPQTPLPVAGKSFAGIPFEGELPAGQCVRIMTGAMVPAGVDTVIMQEEAEVTEHGIRFSQPAKKGQNIRRIGEDIKENDIVLPAGTKLSTAQLPLIASLGIASVPVYRRLKVAVFSTGDELQTIGQPLKAGQIYDTNRFAVRLMLEKLGCEVLDLGVIPDSPEKLRETFKKADQEADLVISSGGVSVGEADYTKQILDEIGEIGFWKLAIKPGKPFAFGHLHNAWFCGLPGNPVSATVTFYQLVQPLIARLSGFSHWKAPQRFQAIAQSPLKKSVGRLDFQRGIASINAEGIWQVDTSGHQGSHVYSSFSVANCFIVLERERGKVAAGETVTIELFNSLLKSE</sequence>
<dbReference type="EMBL" id="CVRY01000001">
    <property type="protein sequence ID" value="CRL59573.1"/>
    <property type="molecule type" value="Genomic_DNA"/>
</dbReference>
<evidence type="ECO:0000256" key="4">
    <source>
        <dbReference type="ARBA" id="ARBA00010763"/>
    </source>
</evidence>
<organism evidence="15 17">
    <name type="scientific">Proteus penneri</name>
    <dbReference type="NCBI Taxonomy" id="102862"/>
    <lineage>
        <taxon>Bacteria</taxon>
        <taxon>Pseudomonadati</taxon>
        <taxon>Pseudomonadota</taxon>
        <taxon>Gammaproteobacteria</taxon>
        <taxon>Enterobacterales</taxon>
        <taxon>Morganellaceae</taxon>
        <taxon>Proteus</taxon>
    </lineage>
</organism>
<keyword evidence="8 13" id="KW-0808">Transferase</keyword>
<comment type="similarity">
    <text evidence="4 13">Belongs to the MoeA family.</text>
</comment>
<evidence type="ECO:0000256" key="13">
    <source>
        <dbReference type="RuleBase" id="RU365090"/>
    </source>
</evidence>
<comment type="function">
    <text evidence="2 13">Catalyzes the insertion of molybdate into adenylated molybdopterin with the concomitant release of AMP.</text>
</comment>
<evidence type="ECO:0000256" key="9">
    <source>
        <dbReference type="ARBA" id="ARBA00022723"/>
    </source>
</evidence>
<dbReference type="Pfam" id="PF00994">
    <property type="entry name" value="MoCF_biosynth"/>
    <property type="match status" value="1"/>
</dbReference>
<evidence type="ECO:0000313" key="15">
    <source>
        <dbReference type="EMBL" id="CRL59573.1"/>
    </source>
</evidence>
<dbReference type="NCBIfam" id="NF007960">
    <property type="entry name" value="PRK10680.1"/>
    <property type="match status" value="1"/>
</dbReference>
<keyword evidence="11 13" id="KW-0501">Molybdenum cofactor biosynthesis</keyword>
<dbReference type="NCBIfam" id="TIGR00177">
    <property type="entry name" value="molyb_syn"/>
    <property type="match status" value="1"/>
</dbReference>
<dbReference type="FunFam" id="3.40.980.10:FF:000004">
    <property type="entry name" value="Molybdopterin molybdenumtransferase"/>
    <property type="match status" value="1"/>
</dbReference>
<evidence type="ECO:0000313" key="18">
    <source>
        <dbReference type="Proteomes" id="UP000619976"/>
    </source>
</evidence>
<evidence type="ECO:0000256" key="10">
    <source>
        <dbReference type="ARBA" id="ARBA00022842"/>
    </source>
</evidence>
<dbReference type="Pfam" id="PF03454">
    <property type="entry name" value="MoeA_C"/>
    <property type="match status" value="1"/>
</dbReference>
<feature type="domain" description="MoaB/Mog" evidence="14">
    <location>
        <begin position="183"/>
        <end position="320"/>
    </location>
</feature>
<dbReference type="Proteomes" id="UP000183920">
    <property type="component" value="Unassembled WGS sequence"/>
</dbReference>
<dbReference type="FunFam" id="2.170.190.11:FF:000001">
    <property type="entry name" value="Molybdopterin molybdenumtransferase"/>
    <property type="match status" value="1"/>
</dbReference>
<dbReference type="SMART" id="SM00852">
    <property type="entry name" value="MoCF_biosynth"/>
    <property type="match status" value="1"/>
</dbReference>
<protein>
    <recommendedName>
        <fullName evidence="6 13">Molybdopterin molybdenumtransferase</fullName>
        <ecNumber evidence="5 13">2.10.1.1</ecNumber>
    </recommendedName>
</protein>
<dbReference type="SUPFAM" id="SSF53218">
    <property type="entry name" value="Molybdenum cofactor biosynthesis proteins"/>
    <property type="match status" value="1"/>
</dbReference>
<evidence type="ECO:0000256" key="11">
    <source>
        <dbReference type="ARBA" id="ARBA00023150"/>
    </source>
</evidence>
<dbReference type="RefSeq" id="WP_072062865.1">
    <property type="nucleotide sequence ID" value="NZ_CAXOKO010000002.1"/>
</dbReference>
<dbReference type="FunFam" id="2.40.340.10:FF:000003">
    <property type="entry name" value="Molybdopterin molybdenumtransferase"/>
    <property type="match status" value="1"/>
</dbReference>
<keyword evidence="7 13" id="KW-0500">Molybdenum</keyword>
<dbReference type="InterPro" id="IPR008284">
    <property type="entry name" value="MoCF_biosynth_CS"/>
</dbReference>
<dbReference type="GO" id="GO:0006777">
    <property type="term" value="P:Mo-molybdopterin cofactor biosynthetic process"/>
    <property type="evidence" value="ECO:0007669"/>
    <property type="project" value="UniProtKB-UniRule"/>
</dbReference>
<evidence type="ECO:0000313" key="17">
    <source>
        <dbReference type="Proteomes" id="UP000183920"/>
    </source>
</evidence>
<dbReference type="EMBL" id="JAEKCB010000004">
    <property type="protein sequence ID" value="MBJ2118056.1"/>
    <property type="molecule type" value="Genomic_DNA"/>
</dbReference>
<evidence type="ECO:0000256" key="5">
    <source>
        <dbReference type="ARBA" id="ARBA00013269"/>
    </source>
</evidence>
<evidence type="ECO:0000313" key="16">
    <source>
        <dbReference type="EMBL" id="MBJ2118056.1"/>
    </source>
</evidence>
<name>A0A0G4Q1B6_9GAMM</name>
<reference evidence="15" key="2">
    <citation type="submission" date="2015-06" db="EMBL/GenBank/DDBJ databases">
        <authorList>
            <person name="Urmite Genomes Urmite Genomes"/>
        </authorList>
    </citation>
    <scope>NUCLEOTIDE SEQUENCE [LARGE SCALE GENOMIC DNA]</scope>
    <source>
        <strain evidence="15">CSUR P1867</strain>
    </source>
</reference>
<evidence type="ECO:0000256" key="6">
    <source>
        <dbReference type="ARBA" id="ARBA00021108"/>
    </source>
</evidence>
<comment type="catalytic activity">
    <reaction evidence="12">
        <text>adenylyl-molybdopterin + molybdate = Mo-molybdopterin + AMP + H(+)</text>
        <dbReference type="Rhea" id="RHEA:35047"/>
        <dbReference type="ChEBI" id="CHEBI:15378"/>
        <dbReference type="ChEBI" id="CHEBI:36264"/>
        <dbReference type="ChEBI" id="CHEBI:62727"/>
        <dbReference type="ChEBI" id="CHEBI:71302"/>
        <dbReference type="ChEBI" id="CHEBI:456215"/>
        <dbReference type="EC" id="2.10.1.1"/>
    </reaction>
</comment>
<dbReference type="InterPro" id="IPR001453">
    <property type="entry name" value="MoaB/Mog_dom"/>
</dbReference>
<dbReference type="InterPro" id="IPR036135">
    <property type="entry name" value="MoeA_linker/N_sf"/>
</dbReference>
<dbReference type="GeneID" id="76522275"/>
<reference evidence="16 18" key="3">
    <citation type="submission" date="2020-12" db="EMBL/GenBank/DDBJ databases">
        <title>Enhanced detection system for hospital associated transmission using whole genome sequencing surveillance.</title>
        <authorList>
            <person name="Harrison L.H."/>
            <person name="Van Tyne D."/>
            <person name="Marsh J.W."/>
            <person name="Griffith M.P."/>
            <person name="Snyder D.J."/>
            <person name="Cooper V.S."/>
            <person name="Mustapha M."/>
        </authorList>
    </citation>
    <scope>NUCLEOTIDE SEQUENCE [LARGE SCALE GENOMIC DNA]</scope>
    <source>
        <strain evidence="16 18">PR00195</strain>
    </source>
</reference>
<reference evidence="17" key="1">
    <citation type="submission" date="2015-06" db="EMBL/GenBank/DDBJ databases">
        <authorList>
            <person name="Urmite Genomes"/>
        </authorList>
    </citation>
    <scope>NUCLEOTIDE SEQUENCE [LARGE SCALE GENOMIC DNA]</scope>
    <source>
        <strain evidence="17">CSUR P1867</strain>
    </source>
</reference>
<dbReference type="PROSITE" id="PS01079">
    <property type="entry name" value="MOCF_BIOSYNTHESIS_2"/>
    <property type="match status" value="1"/>
</dbReference>